<evidence type="ECO:0000313" key="3">
    <source>
        <dbReference type="EMBL" id="KAG2221287.1"/>
    </source>
</evidence>
<dbReference type="InterPro" id="IPR006597">
    <property type="entry name" value="Sel1-like"/>
</dbReference>
<dbReference type="SMART" id="SM00671">
    <property type="entry name" value="SEL1"/>
    <property type="match status" value="6"/>
</dbReference>
<feature type="region of interest" description="Disordered" evidence="2">
    <location>
        <begin position="1"/>
        <end position="22"/>
    </location>
</feature>
<evidence type="ECO:0000256" key="1">
    <source>
        <dbReference type="ARBA" id="ARBA00022737"/>
    </source>
</evidence>
<keyword evidence="1" id="KW-0677">Repeat</keyword>
<name>A0A8H7VJK6_9FUNG</name>
<dbReference type="PANTHER" id="PTHR46430">
    <property type="entry name" value="PROTEIN SKT5-RELATED"/>
    <property type="match status" value="1"/>
</dbReference>
<dbReference type="OrthoDB" id="272077at2759"/>
<gene>
    <name evidence="3" type="ORF">INT45_000200</name>
</gene>
<protein>
    <recommendedName>
        <fullName evidence="5">HCP-like protein</fullName>
    </recommendedName>
</protein>
<reference evidence="3 4" key="1">
    <citation type="submission" date="2020-12" db="EMBL/GenBank/DDBJ databases">
        <title>Metabolic potential, ecology and presence of endohyphal bacteria is reflected in genomic diversity of Mucoromycotina.</title>
        <authorList>
            <person name="Muszewska A."/>
            <person name="Okrasinska A."/>
            <person name="Steczkiewicz K."/>
            <person name="Drgas O."/>
            <person name="Orlowska M."/>
            <person name="Perlinska-Lenart U."/>
            <person name="Aleksandrzak-Piekarczyk T."/>
            <person name="Szatraj K."/>
            <person name="Zielenkiewicz U."/>
            <person name="Pilsyk S."/>
            <person name="Malc E."/>
            <person name="Mieczkowski P."/>
            <person name="Kruszewska J.S."/>
            <person name="Biernat P."/>
            <person name="Pawlowska J."/>
        </authorList>
    </citation>
    <scope>NUCLEOTIDE SEQUENCE [LARGE SCALE GENOMIC DNA]</scope>
    <source>
        <strain evidence="3 4">CBS 142.35</strain>
    </source>
</reference>
<feature type="compositionally biased region" description="Low complexity" evidence="2">
    <location>
        <begin position="554"/>
        <end position="568"/>
    </location>
</feature>
<evidence type="ECO:0000313" key="4">
    <source>
        <dbReference type="Proteomes" id="UP000646827"/>
    </source>
</evidence>
<proteinExistence type="predicted"/>
<evidence type="ECO:0000256" key="2">
    <source>
        <dbReference type="SAM" id="MobiDB-lite"/>
    </source>
</evidence>
<dbReference type="InterPro" id="IPR011990">
    <property type="entry name" value="TPR-like_helical_dom_sf"/>
</dbReference>
<feature type="region of interest" description="Disordered" evidence="2">
    <location>
        <begin position="356"/>
        <end position="379"/>
    </location>
</feature>
<comment type="caution">
    <text evidence="3">The sequence shown here is derived from an EMBL/GenBank/DDBJ whole genome shotgun (WGS) entry which is preliminary data.</text>
</comment>
<dbReference type="AlphaFoldDB" id="A0A8H7VJK6"/>
<evidence type="ECO:0008006" key="5">
    <source>
        <dbReference type="Google" id="ProtNLM"/>
    </source>
</evidence>
<feature type="compositionally biased region" description="Basic residues" evidence="2">
    <location>
        <begin position="363"/>
        <end position="374"/>
    </location>
</feature>
<dbReference type="Gene3D" id="1.25.40.10">
    <property type="entry name" value="Tetratricopeptide repeat domain"/>
    <property type="match status" value="1"/>
</dbReference>
<accession>A0A8H7VJK6</accession>
<sequence>MSHVDTRPVSLTGNSSNNSSVATPRYHQHLDHRFSLDVDQPFEAIECRPNRRDIDHSANQWFYDEFSGIYRHKAPPGHHHTDSYDYQNTTKISKIQASPSLKQQHFSQTPSIHQQDQQVITSPQSHINEPITTPSLSWQQILTNGLPYPPPESIEQIYSWRDETRQQPQWMLLLACHLMNISIITLTIDQHIQSVASHEAVRLLKRLIQYRGSSVAGEAHFLLANYYGFQKKSDQAFIMYTQASKQNHGEATYRTAVCHELGLGTHQDLQRAFVFYRKAAHLGHPASMYKMGMVLLEGQLSQPIHKREAVSWLQRAAETHLIPLAQHTLAMVHLIPTSSKKTNLLISSSLSLNNKNNKTKQGVTRHRSHYHSNNKKNDDTGVIIEDHPYAIGLLYEAAQDGYAPSQVKLAECFEQGQFIHPDMELALYWYTKAAESGNNAEAALALSGIHLTGHGALEPSDRQAYLWARKAVTIASIKYRKYGAHRWTLAKASYMVGYFIEHGIGIHDDGKEKDKGSLDPIKWYKKAADLGHAVASKRYISLVSSTATVPAATATTDVSEQKNGTNNNDNDHPNNKYKDIFVPIKWYKKVVDLGHTVASKHITSSATTTTANV</sequence>
<feature type="region of interest" description="Disordered" evidence="2">
    <location>
        <begin position="554"/>
        <end position="576"/>
    </location>
</feature>
<organism evidence="3 4">
    <name type="scientific">Circinella minor</name>
    <dbReference type="NCBI Taxonomy" id="1195481"/>
    <lineage>
        <taxon>Eukaryota</taxon>
        <taxon>Fungi</taxon>
        <taxon>Fungi incertae sedis</taxon>
        <taxon>Mucoromycota</taxon>
        <taxon>Mucoromycotina</taxon>
        <taxon>Mucoromycetes</taxon>
        <taxon>Mucorales</taxon>
        <taxon>Lichtheimiaceae</taxon>
        <taxon>Circinella</taxon>
    </lineage>
</organism>
<feature type="compositionally biased region" description="Polar residues" evidence="2">
    <location>
        <begin position="9"/>
        <end position="22"/>
    </location>
</feature>
<dbReference type="Pfam" id="PF08238">
    <property type="entry name" value="Sel1"/>
    <property type="match status" value="7"/>
</dbReference>
<dbReference type="Proteomes" id="UP000646827">
    <property type="component" value="Unassembled WGS sequence"/>
</dbReference>
<dbReference type="EMBL" id="JAEPRB010000113">
    <property type="protein sequence ID" value="KAG2221287.1"/>
    <property type="molecule type" value="Genomic_DNA"/>
</dbReference>
<dbReference type="SUPFAM" id="SSF81901">
    <property type="entry name" value="HCP-like"/>
    <property type="match status" value="2"/>
</dbReference>
<dbReference type="InterPro" id="IPR051726">
    <property type="entry name" value="Chitin_Synth_Reg"/>
</dbReference>
<keyword evidence="4" id="KW-1185">Reference proteome</keyword>